<dbReference type="Proteomes" id="UP001420932">
    <property type="component" value="Unassembled WGS sequence"/>
</dbReference>
<feature type="compositionally biased region" description="Polar residues" evidence="1">
    <location>
        <begin position="1"/>
        <end position="11"/>
    </location>
</feature>
<proteinExistence type="predicted"/>
<reference evidence="2 3" key="1">
    <citation type="submission" date="2024-01" db="EMBL/GenBank/DDBJ databases">
        <title>Genome assemblies of Stephania.</title>
        <authorList>
            <person name="Yang L."/>
        </authorList>
    </citation>
    <scope>NUCLEOTIDE SEQUENCE [LARGE SCALE GENOMIC DNA]</scope>
    <source>
        <strain evidence="2">YNDBR</strain>
        <tissue evidence="2">Leaf</tissue>
    </source>
</reference>
<comment type="caution">
    <text evidence="2">The sequence shown here is derived from an EMBL/GenBank/DDBJ whole genome shotgun (WGS) entry which is preliminary data.</text>
</comment>
<evidence type="ECO:0000313" key="2">
    <source>
        <dbReference type="EMBL" id="KAK9128091.1"/>
    </source>
</evidence>
<evidence type="ECO:0000256" key="1">
    <source>
        <dbReference type="SAM" id="MobiDB-lite"/>
    </source>
</evidence>
<sequence>MARLNRSQSRPNGPRHGIQSRHGGRMPGKVLAGRSVVDESILTEEFILVFKDNGLTVSPETRIACCFYAETSAFVNQIRYVLEETLEASGAFAEYESKSYEKLVSSIEDHPLKIIQAGWCK</sequence>
<dbReference type="AlphaFoldDB" id="A0AAP0J5S5"/>
<keyword evidence="3" id="KW-1185">Reference proteome</keyword>
<protein>
    <submittedName>
        <fullName evidence="2">Uncharacterized protein</fullName>
    </submittedName>
</protein>
<gene>
    <name evidence="2" type="ORF">Syun_016888</name>
</gene>
<accession>A0AAP0J5S5</accession>
<feature type="region of interest" description="Disordered" evidence="1">
    <location>
        <begin position="1"/>
        <end position="28"/>
    </location>
</feature>
<evidence type="ECO:0000313" key="3">
    <source>
        <dbReference type="Proteomes" id="UP001420932"/>
    </source>
</evidence>
<organism evidence="2 3">
    <name type="scientific">Stephania yunnanensis</name>
    <dbReference type="NCBI Taxonomy" id="152371"/>
    <lineage>
        <taxon>Eukaryota</taxon>
        <taxon>Viridiplantae</taxon>
        <taxon>Streptophyta</taxon>
        <taxon>Embryophyta</taxon>
        <taxon>Tracheophyta</taxon>
        <taxon>Spermatophyta</taxon>
        <taxon>Magnoliopsida</taxon>
        <taxon>Ranunculales</taxon>
        <taxon>Menispermaceae</taxon>
        <taxon>Menispermoideae</taxon>
        <taxon>Cissampelideae</taxon>
        <taxon>Stephania</taxon>
    </lineage>
</organism>
<dbReference type="EMBL" id="JBBNAF010000007">
    <property type="protein sequence ID" value="KAK9128091.1"/>
    <property type="molecule type" value="Genomic_DNA"/>
</dbReference>
<name>A0AAP0J5S5_9MAGN</name>